<dbReference type="PROSITE" id="PS50262">
    <property type="entry name" value="G_PROTEIN_RECEP_F1_2"/>
    <property type="match status" value="1"/>
</dbReference>
<evidence type="ECO:0000259" key="10">
    <source>
        <dbReference type="PROSITE" id="PS50262"/>
    </source>
</evidence>
<reference evidence="12" key="1">
    <citation type="submission" date="2017-01" db="EMBL/GenBank/DDBJ databases">
        <title>Comparative genomics of anhydrobiosis in the tardigrade Hypsibius dujardini.</title>
        <authorList>
            <person name="Yoshida Y."/>
            <person name="Koutsovoulos G."/>
            <person name="Laetsch D."/>
            <person name="Stevens L."/>
            <person name="Kumar S."/>
            <person name="Horikawa D."/>
            <person name="Ishino K."/>
            <person name="Komine S."/>
            <person name="Tomita M."/>
            <person name="Blaxter M."/>
            <person name="Arakawa K."/>
        </authorList>
    </citation>
    <scope>NUCLEOTIDE SEQUENCE [LARGE SCALE GENOMIC DNA]</scope>
    <source>
        <strain evidence="12">Z151</strain>
    </source>
</reference>
<keyword evidence="5" id="KW-0297">G-protein coupled receptor</keyword>
<keyword evidence="8" id="KW-0807">Transducer</keyword>
<gene>
    <name evidence="11" type="ORF">BV898_00266</name>
</gene>
<keyword evidence="4 9" id="KW-1133">Transmembrane helix</keyword>
<evidence type="ECO:0000256" key="6">
    <source>
        <dbReference type="ARBA" id="ARBA00023136"/>
    </source>
</evidence>
<dbReference type="AlphaFoldDB" id="A0A1W0XF89"/>
<feature type="transmembrane region" description="Helical" evidence="9">
    <location>
        <begin position="160"/>
        <end position="189"/>
    </location>
</feature>
<proteinExistence type="predicted"/>
<feature type="transmembrane region" description="Helical" evidence="9">
    <location>
        <begin position="255"/>
        <end position="274"/>
    </location>
</feature>
<dbReference type="Gene3D" id="1.20.1070.10">
    <property type="entry name" value="Rhodopsin 7-helix transmembrane proteins"/>
    <property type="match status" value="1"/>
</dbReference>
<keyword evidence="3 9" id="KW-0812">Transmembrane</keyword>
<evidence type="ECO:0000256" key="4">
    <source>
        <dbReference type="ARBA" id="ARBA00022989"/>
    </source>
</evidence>
<dbReference type="PRINTS" id="PR00237">
    <property type="entry name" value="GPCRRHODOPSN"/>
</dbReference>
<keyword evidence="6 9" id="KW-0472">Membrane</keyword>
<keyword evidence="2" id="KW-1003">Cell membrane</keyword>
<evidence type="ECO:0000313" key="12">
    <source>
        <dbReference type="Proteomes" id="UP000192578"/>
    </source>
</evidence>
<organism evidence="11 12">
    <name type="scientific">Hypsibius exemplaris</name>
    <name type="common">Freshwater tardigrade</name>
    <dbReference type="NCBI Taxonomy" id="2072580"/>
    <lineage>
        <taxon>Eukaryota</taxon>
        <taxon>Metazoa</taxon>
        <taxon>Ecdysozoa</taxon>
        <taxon>Tardigrada</taxon>
        <taxon>Eutardigrada</taxon>
        <taxon>Parachela</taxon>
        <taxon>Hypsibioidea</taxon>
        <taxon>Hypsibiidae</taxon>
        <taxon>Hypsibius</taxon>
    </lineage>
</organism>
<evidence type="ECO:0000256" key="9">
    <source>
        <dbReference type="SAM" id="Phobius"/>
    </source>
</evidence>
<feature type="transmembrane region" description="Helical" evidence="9">
    <location>
        <begin position="294"/>
        <end position="313"/>
    </location>
</feature>
<dbReference type="PANTHER" id="PTHR24228:SF74">
    <property type="entry name" value="G-PROTEIN COUPLED RECEPTORS FAMILY 1 PROFILE DOMAIN-CONTAINING PROTEIN"/>
    <property type="match status" value="1"/>
</dbReference>
<dbReference type="Pfam" id="PF00001">
    <property type="entry name" value="7tm_1"/>
    <property type="match status" value="1"/>
</dbReference>
<feature type="transmembrane region" description="Helical" evidence="9">
    <location>
        <begin position="79"/>
        <end position="101"/>
    </location>
</feature>
<evidence type="ECO:0000256" key="2">
    <source>
        <dbReference type="ARBA" id="ARBA00022475"/>
    </source>
</evidence>
<dbReference type="InterPro" id="IPR017452">
    <property type="entry name" value="GPCR_Rhodpsn_7TM"/>
</dbReference>
<feature type="transmembrane region" description="Helical" evidence="9">
    <location>
        <begin position="209"/>
        <end position="235"/>
    </location>
</feature>
<dbReference type="EMBL" id="MTYJ01000001">
    <property type="protein sequence ID" value="OQV26144.1"/>
    <property type="molecule type" value="Genomic_DNA"/>
</dbReference>
<sequence length="350" mass="38562">MTHPNISAFCCISSDSNISSKNATVSSLDRITAFHQDHAGLLDAYLAVALLICLCGVCSNIVCLSAICIYPKLRHIGNILVANFVCINLVLSSLTYPLSILTVYLHRHSTLYFPAQFCQWIFFYYFCIHSLCWQECMLALNRFVAIILPFHYRKISSRNAIISTVGCGYVVPFLLNVCAATVGSVALFSSEPPFGACLPNPSADYIAKMAHGAVGVYLPMSLVGLAYTVIFVKVVTNKVLQRGQPMSGSHKRRVAVAKMLCAGFLWFCLTYLPQPVLTGFFKSSYDSHPWSYVGSRWALFMGAGANAMVYALTNKDYRRGMAHVLRHRCGKVKPTGSGTDIQMDAKTQIS</sequence>
<protein>
    <recommendedName>
        <fullName evidence="10">G-protein coupled receptors family 1 profile domain-containing protein</fullName>
    </recommendedName>
</protein>
<dbReference type="CDD" id="cd00637">
    <property type="entry name" value="7tm_classA_rhodopsin-like"/>
    <property type="match status" value="1"/>
</dbReference>
<keyword evidence="7" id="KW-0675">Receptor</keyword>
<evidence type="ECO:0000256" key="7">
    <source>
        <dbReference type="ARBA" id="ARBA00023170"/>
    </source>
</evidence>
<keyword evidence="12" id="KW-1185">Reference proteome</keyword>
<dbReference type="InterPro" id="IPR000276">
    <property type="entry name" value="GPCR_Rhodpsn"/>
</dbReference>
<comment type="caution">
    <text evidence="11">The sequence shown here is derived from an EMBL/GenBank/DDBJ whole genome shotgun (WGS) entry which is preliminary data.</text>
</comment>
<dbReference type="GO" id="GO:0004930">
    <property type="term" value="F:G protein-coupled receptor activity"/>
    <property type="evidence" value="ECO:0007669"/>
    <property type="project" value="UniProtKB-KW"/>
</dbReference>
<evidence type="ECO:0000256" key="8">
    <source>
        <dbReference type="ARBA" id="ARBA00023224"/>
    </source>
</evidence>
<evidence type="ECO:0000313" key="11">
    <source>
        <dbReference type="EMBL" id="OQV26144.1"/>
    </source>
</evidence>
<dbReference type="PANTHER" id="PTHR24228">
    <property type="entry name" value="B2 BRADYKININ RECEPTOR/ANGIOTENSIN II RECEPTOR"/>
    <property type="match status" value="1"/>
</dbReference>
<feature type="transmembrane region" description="Helical" evidence="9">
    <location>
        <begin position="121"/>
        <end position="148"/>
    </location>
</feature>
<dbReference type="Proteomes" id="UP000192578">
    <property type="component" value="Unassembled WGS sequence"/>
</dbReference>
<feature type="domain" description="G-protein coupled receptors family 1 profile" evidence="10">
    <location>
        <begin position="59"/>
        <end position="310"/>
    </location>
</feature>
<feature type="transmembrane region" description="Helical" evidence="9">
    <location>
        <begin position="44"/>
        <end position="67"/>
    </location>
</feature>
<accession>A0A1W0XF89</accession>
<evidence type="ECO:0000256" key="5">
    <source>
        <dbReference type="ARBA" id="ARBA00023040"/>
    </source>
</evidence>
<dbReference type="OrthoDB" id="10471957at2759"/>
<evidence type="ECO:0000256" key="3">
    <source>
        <dbReference type="ARBA" id="ARBA00022692"/>
    </source>
</evidence>
<comment type="subcellular location">
    <subcellularLocation>
        <location evidence="1">Cell membrane</location>
        <topology evidence="1">Multi-pass membrane protein</topology>
    </subcellularLocation>
</comment>
<name>A0A1W0XF89_HYPEX</name>
<evidence type="ECO:0000256" key="1">
    <source>
        <dbReference type="ARBA" id="ARBA00004651"/>
    </source>
</evidence>
<dbReference type="SUPFAM" id="SSF81321">
    <property type="entry name" value="Family A G protein-coupled receptor-like"/>
    <property type="match status" value="1"/>
</dbReference>
<dbReference type="GO" id="GO:0005886">
    <property type="term" value="C:plasma membrane"/>
    <property type="evidence" value="ECO:0007669"/>
    <property type="project" value="UniProtKB-SubCell"/>
</dbReference>